<dbReference type="EC" id="4.4.1.13" evidence="2"/>
<dbReference type="EMBL" id="CP000390">
    <property type="protein sequence ID" value="ABG65104.1"/>
    <property type="molecule type" value="Genomic_DNA"/>
</dbReference>
<keyword evidence="7" id="KW-0032">Aminotransferase</keyword>
<dbReference type="GO" id="GO:0008483">
    <property type="term" value="F:transaminase activity"/>
    <property type="evidence" value="ECO:0007669"/>
    <property type="project" value="UniProtKB-KW"/>
</dbReference>
<evidence type="ECO:0000313" key="7">
    <source>
        <dbReference type="EMBL" id="ABG65104.1"/>
    </source>
</evidence>
<sequence>MNLQDDLFLDAEFLRARRNSKWRRFPDTIVPSWIADMDLKVADVVQNAVEGTTKQRDYGYPRRSAIPAERIAADAWAGWVSRRHGWNVDPADVVVATDLMQACSAAILTYSEEGDGILLPTPCYPPFRACITEARRTLIDCPMIEGEDGFRFDFEAMEAQIDDRTRMILLCNPHNPTGRVMTREELSSVIAIAERHDLIVFVDEIHADIIYPGHRHLSLANLSPEAAARTVTASSATKSFTTPALRLAVMHFGSRPLRERFDRRIPKALMGKPAITAIDASYAAWTEGDDWFDATLGYLTTAREKVVKTVEAVPNLRLHQPESTYLAFIDCRGLKLSRPAAAFFLDTARIGFSEGESFGTGYEGWVRLNFATAPDVLGEKLARLKAACLAEA</sequence>
<evidence type="ECO:0000256" key="3">
    <source>
        <dbReference type="ARBA" id="ARBA00022898"/>
    </source>
</evidence>
<organism evidence="7">
    <name type="scientific">Chelativorans sp. (strain BNC1)</name>
    <dbReference type="NCBI Taxonomy" id="266779"/>
    <lineage>
        <taxon>Bacteria</taxon>
        <taxon>Pseudomonadati</taxon>
        <taxon>Pseudomonadota</taxon>
        <taxon>Alphaproteobacteria</taxon>
        <taxon>Hyphomicrobiales</taxon>
        <taxon>Phyllobacteriaceae</taxon>
        <taxon>Chelativorans</taxon>
    </lineage>
</organism>
<dbReference type="OrthoDB" id="3224382at2"/>
<name>Q11BX1_CHESB</name>
<dbReference type="InterPro" id="IPR015424">
    <property type="entry name" value="PyrdxlP-dep_Trfase"/>
</dbReference>
<dbReference type="Gene3D" id="3.90.1150.10">
    <property type="entry name" value="Aspartate Aminotransferase, domain 1"/>
    <property type="match status" value="1"/>
</dbReference>
<dbReference type="PANTHER" id="PTHR43525">
    <property type="entry name" value="PROTEIN MALY"/>
    <property type="match status" value="1"/>
</dbReference>
<dbReference type="Pfam" id="PF00155">
    <property type="entry name" value="Aminotran_1_2"/>
    <property type="match status" value="1"/>
</dbReference>
<keyword evidence="7" id="KW-0808">Transferase</keyword>
<gene>
    <name evidence="7" type="ordered locus">Meso_3736</name>
</gene>
<dbReference type="InterPro" id="IPR051798">
    <property type="entry name" value="Class-II_PLP-Dep_Aminotrans"/>
</dbReference>
<comment type="similarity">
    <text evidence="5">Belongs to the class-II pyridoxal-phosphate-dependent aminotransferase family. MalY/PatB cystathionine beta-lyase subfamily.</text>
</comment>
<evidence type="ECO:0000259" key="6">
    <source>
        <dbReference type="Pfam" id="PF00155"/>
    </source>
</evidence>
<evidence type="ECO:0000256" key="4">
    <source>
        <dbReference type="ARBA" id="ARBA00023239"/>
    </source>
</evidence>
<feature type="domain" description="Aminotransferase class I/classII large" evidence="6">
    <location>
        <begin position="43"/>
        <end position="376"/>
    </location>
</feature>
<evidence type="ECO:0000256" key="5">
    <source>
        <dbReference type="ARBA" id="ARBA00037974"/>
    </source>
</evidence>
<comment type="cofactor">
    <cofactor evidence="1">
        <name>pyridoxal 5'-phosphate</name>
        <dbReference type="ChEBI" id="CHEBI:597326"/>
    </cofactor>
</comment>
<dbReference type="AlphaFoldDB" id="Q11BX1"/>
<dbReference type="CDD" id="cd00609">
    <property type="entry name" value="AAT_like"/>
    <property type="match status" value="1"/>
</dbReference>
<dbReference type="GO" id="GO:0047804">
    <property type="term" value="F:cysteine-S-conjugate beta-lyase activity"/>
    <property type="evidence" value="ECO:0007669"/>
    <property type="project" value="UniProtKB-EC"/>
</dbReference>
<keyword evidence="3" id="KW-0663">Pyridoxal phosphate</keyword>
<dbReference type="GO" id="GO:0030170">
    <property type="term" value="F:pyridoxal phosphate binding"/>
    <property type="evidence" value="ECO:0007669"/>
    <property type="project" value="InterPro"/>
</dbReference>
<protein>
    <recommendedName>
        <fullName evidence="2">cysteine-S-conjugate beta-lyase</fullName>
        <ecNumber evidence="2">4.4.1.13</ecNumber>
    </recommendedName>
</protein>
<evidence type="ECO:0000256" key="2">
    <source>
        <dbReference type="ARBA" id="ARBA00012224"/>
    </source>
</evidence>
<dbReference type="InterPro" id="IPR004839">
    <property type="entry name" value="Aminotransferase_I/II_large"/>
</dbReference>
<dbReference type="SUPFAM" id="SSF53383">
    <property type="entry name" value="PLP-dependent transferases"/>
    <property type="match status" value="1"/>
</dbReference>
<evidence type="ECO:0000256" key="1">
    <source>
        <dbReference type="ARBA" id="ARBA00001933"/>
    </source>
</evidence>
<dbReference type="HOGENOM" id="CLU_017584_15_2_5"/>
<dbReference type="InterPro" id="IPR015422">
    <property type="entry name" value="PyrdxlP-dep_Trfase_small"/>
</dbReference>
<dbReference type="InterPro" id="IPR015421">
    <property type="entry name" value="PyrdxlP-dep_Trfase_major"/>
</dbReference>
<dbReference type="eggNOG" id="COG1168">
    <property type="taxonomic scope" value="Bacteria"/>
</dbReference>
<reference evidence="7" key="1">
    <citation type="submission" date="2006-06" db="EMBL/GenBank/DDBJ databases">
        <title>Complete sequence of chromosome of Chelativorans sp. BNC1.</title>
        <authorList>
            <consortium name="US DOE Joint Genome Institute"/>
            <person name="Copeland A."/>
            <person name="Lucas S."/>
            <person name="Lapidus A."/>
            <person name="Barry K."/>
            <person name="Detter J.C."/>
            <person name="Glavina del Rio T."/>
            <person name="Hammon N."/>
            <person name="Israni S."/>
            <person name="Dalin E."/>
            <person name="Tice H."/>
            <person name="Pitluck S."/>
            <person name="Chertkov O."/>
            <person name="Brettin T."/>
            <person name="Bruce D."/>
            <person name="Han C."/>
            <person name="Tapia R."/>
            <person name="Gilna P."/>
            <person name="Schmutz J."/>
            <person name="Larimer F."/>
            <person name="Land M."/>
            <person name="Hauser L."/>
            <person name="Kyrpides N."/>
            <person name="Mikhailova N."/>
            <person name="Richardson P."/>
        </authorList>
    </citation>
    <scope>NUCLEOTIDE SEQUENCE</scope>
    <source>
        <strain evidence="7">BNC1</strain>
    </source>
</reference>
<dbReference type="Gene3D" id="3.40.640.10">
    <property type="entry name" value="Type I PLP-dependent aspartate aminotransferase-like (Major domain)"/>
    <property type="match status" value="1"/>
</dbReference>
<keyword evidence="4" id="KW-0456">Lyase</keyword>
<dbReference type="PANTHER" id="PTHR43525:SF1">
    <property type="entry name" value="PROTEIN MALY"/>
    <property type="match status" value="1"/>
</dbReference>
<accession>Q11BX1</accession>
<dbReference type="KEGG" id="mes:Meso_3736"/>
<dbReference type="STRING" id="266779.Meso_3736"/>
<proteinExistence type="inferred from homology"/>